<sequence length="67" mass="7632">MGKERLLTISEVCAILRDDHGRPLSKATFYRWRTIGRAPQCLKLPNGQLRVRDSALDEFLDKCTEAA</sequence>
<evidence type="ECO:0000313" key="2">
    <source>
        <dbReference type="EMBL" id="MBR7829252.1"/>
    </source>
</evidence>
<dbReference type="Pfam" id="PF12728">
    <property type="entry name" value="HTH_17"/>
    <property type="match status" value="1"/>
</dbReference>
<name>A0A941EEY7_9ACTN</name>
<protein>
    <submittedName>
        <fullName evidence="2">Helix-turn-helix domain-containing protein</fullName>
    </submittedName>
</protein>
<dbReference type="EMBL" id="JAGSOH010000079">
    <property type="protein sequence ID" value="MBR7829252.1"/>
    <property type="molecule type" value="Genomic_DNA"/>
</dbReference>
<reference evidence="2" key="1">
    <citation type="submission" date="2021-04" db="EMBL/GenBank/DDBJ databases">
        <title>Genome based classification of Actinospica acidithermotolerans sp. nov., an actinobacterium isolated from an Indonesian hot spring.</title>
        <authorList>
            <person name="Kusuma A.B."/>
            <person name="Putra K.E."/>
            <person name="Nafisah S."/>
            <person name="Loh J."/>
            <person name="Nouioui I."/>
            <person name="Goodfellow M."/>
        </authorList>
    </citation>
    <scope>NUCLEOTIDE SEQUENCE</scope>
    <source>
        <strain evidence="2">MGRD01-02</strain>
    </source>
</reference>
<evidence type="ECO:0000259" key="1">
    <source>
        <dbReference type="Pfam" id="PF12728"/>
    </source>
</evidence>
<comment type="caution">
    <text evidence="2">The sequence shown here is derived from an EMBL/GenBank/DDBJ whole genome shotgun (WGS) entry which is preliminary data.</text>
</comment>
<organism evidence="2 3">
    <name type="scientific">Actinospica acidithermotolerans</name>
    <dbReference type="NCBI Taxonomy" id="2828514"/>
    <lineage>
        <taxon>Bacteria</taxon>
        <taxon>Bacillati</taxon>
        <taxon>Actinomycetota</taxon>
        <taxon>Actinomycetes</taxon>
        <taxon>Catenulisporales</taxon>
        <taxon>Actinospicaceae</taxon>
        <taxon>Actinospica</taxon>
    </lineage>
</organism>
<evidence type="ECO:0000313" key="3">
    <source>
        <dbReference type="Proteomes" id="UP000676325"/>
    </source>
</evidence>
<dbReference type="InterPro" id="IPR041657">
    <property type="entry name" value="HTH_17"/>
</dbReference>
<dbReference type="Proteomes" id="UP000676325">
    <property type="component" value="Unassembled WGS sequence"/>
</dbReference>
<gene>
    <name evidence="2" type="ORF">KDK95_23290</name>
</gene>
<feature type="domain" description="Helix-turn-helix" evidence="1">
    <location>
        <begin position="6"/>
        <end position="63"/>
    </location>
</feature>
<dbReference type="AlphaFoldDB" id="A0A941EEY7"/>
<dbReference type="RefSeq" id="WP_212520387.1">
    <property type="nucleotide sequence ID" value="NZ_JAGSOH010000079.1"/>
</dbReference>
<accession>A0A941EEY7</accession>
<keyword evidence="3" id="KW-1185">Reference proteome</keyword>
<proteinExistence type="predicted"/>